<evidence type="ECO:0000313" key="3">
    <source>
        <dbReference type="Proteomes" id="UP001597405"/>
    </source>
</evidence>
<dbReference type="Pfam" id="PF03928">
    <property type="entry name" value="HbpS-like"/>
    <property type="match status" value="1"/>
</dbReference>
<dbReference type="PANTHER" id="PTHR34309">
    <property type="entry name" value="SLR1406 PROTEIN"/>
    <property type="match status" value="1"/>
</dbReference>
<protein>
    <submittedName>
        <fullName evidence="2">Heme-binding protein</fullName>
    </submittedName>
</protein>
<reference evidence="3" key="1">
    <citation type="journal article" date="2019" name="Int. J. Syst. Evol. Microbiol.">
        <title>The Global Catalogue of Microorganisms (GCM) 10K type strain sequencing project: providing services to taxonomists for standard genome sequencing and annotation.</title>
        <authorList>
            <consortium name="The Broad Institute Genomics Platform"/>
            <consortium name="The Broad Institute Genome Sequencing Center for Infectious Disease"/>
            <person name="Wu L."/>
            <person name="Ma J."/>
        </authorList>
    </citation>
    <scope>NUCLEOTIDE SEQUENCE [LARGE SCALE GENOMIC DNA]</scope>
    <source>
        <strain evidence="3">CGMCC 1.16225</strain>
    </source>
</reference>
<feature type="chain" id="PRO_5045536830" evidence="1">
    <location>
        <begin position="25"/>
        <end position="159"/>
    </location>
</feature>
<dbReference type="PANTHER" id="PTHR34309:SF1">
    <property type="entry name" value="PROTEIN GLCG"/>
    <property type="match status" value="1"/>
</dbReference>
<name>A0ABW4U4X4_9HYPH</name>
<comment type="caution">
    <text evidence="2">The sequence shown here is derived from an EMBL/GenBank/DDBJ whole genome shotgun (WGS) entry which is preliminary data.</text>
</comment>
<dbReference type="Proteomes" id="UP001597405">
    <property type="component" value="Unassembled WGS sequence"/>
</dbReference>
<gene>
    <name evidence="2" type="ORF">ACFSOZ_00950</name>
</gene>
<keyword evidence="3" id="KW-1185">Reference proteome</keyword>
<evidence type="ECO:0000313" key="2">
    <source>
        <dbReference type="EMBL" id="MFD1981274.1"/>
    </source>
</evidence>
<dbReference type="RefSeq" id="WP_379092406.1">
    <property type="nucleotide sequence ID" value="NZ_JBHUGZ010000001.1"/>
</dbReference>
<dbReference type="SUPFAM" id="SSF143744">
    <property type="entry name" value="GlcG-like"/>
    <property type="match status" value="1"/>
</dbReference>
<dbReference type="Gene3D" id="3.30.450.150">
    <property type="entry name" value="Haem-degrading domain"/>
    <property type="match status" value="1"/>
</dbReference>
<sequence>MSMSKWAATAAAIGFLSVATSAFASDADVYGPDITLSQAKQVAAGAVKECAANKWLMAIAVVDTHGALVYYEKADNTEVASAQIALDKAASAAVYKRPTRDFFDVTAKMGPFMLNMDHVIAAPGGIPVMKDGKIIGAISASGGTGAQDEQCAKAGLAGF</sequence>
<feature type="signal peptide" evidence="1">
    <location>
        <begin position="1"/>
        <end position="24"/>
    </location>
</feature>
<dbReference type="InterPro" id="IPR005624">
    <property type="entry name" value="PduO/GlcC-like"/>
</dbReference>
<organism evidence="2 3">
    <name type="scientific">Mesorhizobium newzealandense</name>
    <dbReference type="NCBI Taxonomy" id="1300302"/>
    <lineage>
        <taxon>Bacteria</taxon>
        <taxon>Pseudomonadati</taxon>
        <taxon>Pseudomonadota</taxon>
        <taxon>Alphaproteobacteria</taxon>
        <taxon>Hyphomicrobiales</taxon>
        <taxon>Phyllobacteriaceae</taxon>
        <taxon>Mesorhizobium</taxon>
    </lineage>
</organism>
<dbReference type="InterPro" id="IPR038084">
    <property type="entry name" value="PduO/GlcC-like_sf"/>
</dbReference>
<dbReference type="EMBL" id="JBHUGZ010000001">
    <property type="protein sequence ID" value="MFD1981274.1"/>
    <property type="molecule type" value="Genomic_DNA"/>
</dbReference>
<dbReference type="InterPro" id="IPR052517">
    <property type="entry name" value="GlcG_carb_metab_protein"/>
</dbReference>
<proteinExistence type="predicted"/>
<accession>A0ABW4U4X4</accession>
<evidence type="ECO:0000256" key="1">
    <source>
        <dbReference type="SAM" id="SignalP"/>
    </source>
</evidence>
<keyword evidence="1" id="KW-0732">Signal</keyword>